<gene>
    <name evidence="10" type="ORF">WJX72_005293</name>
</gene>
<evidence type="ECO:0000313" key="10">
    <source>
        <dbReference type="EMBL" id="KAK9816807.1"/>
    </source>
</evidence>
<dbReference type="PANTHER" id="PTHR43085:SF1">
    <property type="entry name" value="PSEUDOURIDINE KINASE-RELATED"/>
    <property type="match status" value="1"/>
</dbReference>
<evidence type="ECO:0000256" key="8">
    <source>
        <dbReference type="RuleBase" id="RU003704"/>
    </source>
</evidence>
<protein>
    <recommendedName>
        <fullName evidence="6">fructokinase</fullName>
        <ecNumber evidence="6">2.7.1.4</ecNumber>
    </recommendedName>
</protein>
<dbReference type="GO" id="GO:0005524">
    <property type="term" value="F:ATP binding"/>
    <property type="evidence" value="ECO:0007669"/>
    <property type="project" value="UniProtKB-KW"/>
</dbReference>
<comment type="catalytic activity">
    <reaction evidence="7">
        <text>D-fructose + ATP = D-fructose 6-phosphate + ADP + H(+)</text>
        <dbReference type="Rhea" id="RHEA:16125"/>
        <dbReference type="ChEBI" id="CHEBI:15378"/>
        <dbReference type="ChEBI" id="CHEBI:30616"/>
        <dbReference type="ChEBI" id="CHEBI:37721"/>
        <dbReference type="ChEBI" id="CHEBI:61527"/>
        <dbReference type="ChEBI" id="CHEBI:456216"/>
        <dbReference type="EC" id="2.7.1.4"/>
    </reaction>
</comment>
<name>A0AAW1Q8X3_9CHLO</name>
<dbReference type="GO" id="GO:0006000">
    <property type="term" value="P:fructose metabolic process"/>
    <property type="evidence" value="ECO:0007669"/>
    <property type="project" value="UniProtKB-ARBA"/>
</dbReference>
<dbReference type="EMBL" id="JALJOR010000005">
    <property type="protein sequence ID" value="KAK9816807.1"/>
    <property type="molecule type" value="Genomic_DNA"/>
</dbReference>
<dbReference type="Proteomes" id="UP001489004">
    <property type="component" value="Unassembled WGS sequence"/>
</dbReference>
<evidence type="ECO:0000256" key="6">
    <source>
        <dbReference type="ARBA" id="ARBA00038887"/>
    </source>
</evidence>
<evidence type="ECO:0000256" key="1">
    <source>
        <dbReference type="ARBA" id="ARBA00010688"/>
    </source>
</evidence>
<keyword evidence="3" id="KW-0547">Nucleotide-binding</keyword>
<dbReference type="InterPro" id="IPR002139">
    <property type="entry name" value="Ribo/fructo_kinase"/>
</dbReference>
<evidence type="ECO:0000259" key="9">
    <source>
        <dbReference type="Pfam" id="PF00294"/>
    </source>
</evidence>
<comment type="similarity">
    <text evidence="1 8">Belongs to the carbohydrate kinase PfkB family.</text>
</comment>
<evidence type="ECO:0000256" key="4">
    <source>
        <dbReference type="ARBA" id="ARBA00022777"/>
    </source>
</evidence>
<dbReference type="AlphaFoldDB" id="A0AAW1Q8X3"/>
<dbReference type="InterPro" id="IPR050306">
    <property type="entry name" value="PfkB_Carbo_kinase"/>
</dbReference>
<evidence type="ECO:0000256" key="3">
    <source>
        <dbReference type="ARBA" id="ARBA00022741"/>
    </source>
</evidence>
<dbReference type="Gene3D" id="3.40.1190.20">
    <property type="match status" value="1"/>
</dbReference>
<dbReference type="CDD" id="cd01167">
    <property type="entry name" value="bac_FRK"/>
    <property type="match status" value="1"/>
</dbReference>
<keyword evidence="11" id="KW-1185">Reference proteome</keyword>
<proteinExistence type="inferred from homology"/>
<evidence type="ECO:0000256" key="7">
    <source>
        <dbReference type="ARBA" id="ARBA00048451"/>
    </source>
</evidence>
<keyword evidence="4 8" id="KW-0418">Kinase</keyword>
<dbReference type="PROSITE" id="PS00583">
    <property type="entry name" value="PFKB_KINASES_1"/>
    <property type="match status" value="1"/>
</dbReference>
<organism evidence="10 11">
    <name type="scientific">[Myrmecia] bisecta</name>
    <dbReference type="NCBI Taxonomy" id="41462"/>
    <lineage>
        <taxon>Eukaryota</taxon>
        <taxon>Viridiplantae</taxon>
        <taxon>Chlorophyta</taxon>
        <taxon>core chlorophytes</taxon>
        <taxon>Trebouxiophyceae</taxon>
        <taxon>Trebouxiales</taxon>
        <taxon>Trebouxiaceae</taxon>
        <taxon>Myrmecia</taxon>
    </lineage>
</organism>
<evidence type="ECO:0000256" key="5">
    <source>
        <dbReference type="ARBA" id="ARBA00022840"/>
    </source>
</evidence>
<dbReference type="EC" id="2.7.1.4" evidence="6"/>
<evidence type="ECO:0000256" key="2">
    <source>
        <dbReference type="ARBA" id="ARBA00022679"/>
    </source>
</evidence>
<dbReference type="SUPFAM" id="SSF53613">
    <property type="entry name" value="Ribokinase-like"/>
    <property type="match status" value="1"/>
</dbReference>
<dbReference type="Pfam" id="PF00294">
    <property type="entry name" value="PfkB"/>
    <property type="match status" value="1"/>
</dbReference>
<dbReference type="GO" id="GO:0008865">
    <property type="term" value="F:fructokinase activity"/>
    <property type="evidence" value="ECO:0007669"/>
    <property type="project" value="UniProtKB-EC"/>
</dbReference>
<dbReference type="PANTHER" id="PTHR43085">
    <property type="entry name" value="HEXOKINASE FAMILY MEMBER"/>
    <property type="match status" value="1"/>
</dbReference>
<keyword evidence="5" id="KW-0067">ATP-binding</keyword>
<dbReference type="PROSITE" id="PS00584">
    <property type="entry name" value="PFKB_KINASES_2"/>
    <property type="match status" value="1"/>
</dbReference>
<dbReference type="InterPro" id="IPR002173">
    <property type="entry name" value="Carboh/pur_kinase_PfkB_CS"/>
</dbReference>
<dbReference type="InterPro" id="IPR029056">
    <property type="entry name" value="Ribokinase-like"/>
</dbReference>
<reference evidence="10 11" key="1">
    <citation type="journal article" date="2024" name="Nat. Commun.">
        <title>Phylogenomics reveals the evolutionary origins of lichenization in chlorophyte algae.</title>
        <authorList>
            <person name="Puginier C."/>
            <person name="Libourel C."/>
            <person name="Otte J."/>
            <person name="Skaloud P."/>
            <person name="Haon M."/>
            <person name="Grisel S."/>
            <person name="Petersen M."/>
            <person name="Berrin J.G."/>
            <person name="Delaux P.M."/>
            <person name="Dal Grande F."/>
            <person name="Keller J."/>
        </authorList>
    </citation>
    <scope>NUCLEOTIDE SEQUENCE [LARGE SCALE GENOMIC DNA]</scope>
    <source>
        <strain evidence="10 11">SAG 2043</strain>
    </source>
</reference>
<dbReference type="InterPro" id="IPR011611">
    <property type="entry name" value="PfkB_dom"/>
</dbReference>
<comment type="caution">
    <text evidence="10">The sequence shown here is derived from an EMBL/GenBank/DDBJ whole genome shotgun (WGS) entry which is preliminary data.</text>
</comment>
<feature type="domain" description="Carbohydrate kinase PfkB" evidence="9">
    <location>
        <begin position="21"/>
        <end position="339"/>
    </location>
</feature>
<sequence length="356" mass="37492">MVNEKDRGDGNRERTDLVFGCFGEALFDCLAVEKGVPKEEVKNWTPYPGGAPANVAAALGKLGVKVVFVSAMGLDDLGDQMLILLEGRNVDLSAVQRVKQPTRDVLVTRSLEGDRTFSGFGVAKTTEYADCFLDSDKLPIDVIQNATALVTGTLGLAYPVTAAAMNRAVETAKSGPCQVLIDVNWRPVFWADNQDANTLIAEYCRKADILKLSEEEAEWLYGVPADIALEQPEQVYAKLAPSGCAGVLVTAGGRGSAYCFQGAGGKLELTGFVPVLDVEVVDTTGAGDAFLAGFLFAMVQAGGLTALQADADKLRRAVEFASACGGFTTTSPGAIGAQPSQEEADKLLAARKSVPA</sequence>
<evidence type="ECO:0000313" key="11">
    <source>
        <dbReference type="Proteomes" id="UP001489004"/>
    </source>
</evidence>
<dbReference type="PRINTS" id="PR00990">
    <property type="entry name" value="RIBOKINASE"/>
</dbReference>
<accession>A0AAW1Q8X3</accession>
<keyword evidence="2 8" id="KW-0808">Transferase</keyword>